<keyword evidence="2" id="KW-1185">Reference proteome</keyword>
<comment type="caution">
    <text evidence="1">The sequence shown here is derived from an EMBL/GenBank/DDBJ whole genome shotgun (WGS) entry which is preliminary data.</text>
</comment>
<sequence>MGGWRLGIGIETPPPCNLTPLPDFSVSIYRTPHRLRVKLPRIIVQDSSIFCSGRNIWQNLVSHPVWKAVYLMPRSSGRGVSDYEKGY</sequence>
<dbReference type="Proteomes" id="UP000037696">
    <property type="component" value="Unassembled WGS sequence"/>
</dbReference>
<organism evidence="1 2">
    <name type="scientific">Penicillium nordicum</name>
    <dbReference type="NCBI Taxonomy" id="229535"/>
    <lineage>
        <taxon>Eukaryota</taxon>
        <taxon>Fungi</taxon>
        <taxon>Dikarya</taxon>
        <taxon>Ascomycota</taxon>
        <taxon>Pezizomycotina</taxon>
        <taxon>Eurotiomycetes</taxon>
        <taxon>Eurotiomycetidae</taxon>
        <taxon>Eurotiales</taxon>
        <taxon>Aspergillaceae</taxon>
        <taxon>Penicillium</taxon>
    </lineage>
</organism>
<dbReference type="AlphaFoldDB" id="A0A0M8NNK9"/>
<name>A0A0M8NNK9_9EURO</name>
<dbReference type="EMBL" id="LHQQ01000664">
    <property type="protein sequence ID" value="KOS36166.1"/>
    <property type="molecule type" value="Genomic_DNA"/>
</dbReference>
<protein>
    <submittedName>
        <fullName evidence="1">Uncharacterized protein</fullName>
    </submittedName>
</protein>
<evidence type="ECO:0000313" key="2">
    <source>
        <dbReference type="Proteomes" id="UP000037696"/>
    </source>
</evidence>
<gene>
    <name evidence="1" type="ORF">ACN38_g13122</name>
</gene>
<reference evidence="1 2" key="1">
    <citation type="submission" date="2015-08" db="EMBL/GenBank/DDBJ databases">
        <title>Genome sequencing of Penicillium nordicum.</title>
        <authorList>
            <person name="Nguyen H.D."/>
            <person name="Seifert K.A."/>
        </authorList>
    </citation>
    <scope>NUCLEOTIDE SEQUENCE [LARGE SCALE GENOMIC DNA]</scope>
    <source>
        <strain evidence="1 2">DAOMC 185683</strain>
    </source>
</reference>
<evidence type="ECO:0000313" key="1">
    <source>
        <dbReference type="EMBL" id="KOS36166.1"/>
    </source>
</evidence>
<accession>A0A0M8NNK9</accession>
<proteinExistence type="predicted"/>